<dbReference type="Gene3D" id="3.40.710.10">
    <property type="entry name" value="DD-peptidase/beta-lactamase superfamily"/>
    <property type="match status" value="1"/>
</dbReference>
<dbReference type="Proteomes" id="UP000014803">
    <property type="component" value="Chromosome"/>
</dbReference>
<reference evidence="2 3" key="1">
    <citation type="journal article" date="2013" name="Sci. Rep.">
        <title>Extraordinary expansion of a Sorangium cellulosum genome from an alkaline milieu.</title>
        <authorList>
            <person name="Han K."/>
            <person name="Li Z.F."/>
            <person name="Peng R."/>
            <person name="Zhu L.P."/>
            <person name="Zhou T."/>
            <person name="Wang L.G."/>
            <person name="Li S.G."/>
            <person name="Zhang X.B."/>
            <person name="Hu W."/>
            <person name="Wu Z.H."/>
            <person name="Qin N."/>
            <person name="Li Y.Z."/>
        </authorList>
    </citation>
    <scope>NUCLEOTIDE SEQUENCE [LARGE SCALE GENOMIC DNA]</scope>
    <source>
        <strain evidence="2 3">So0157-2</strain>
    </source>
</reference>
<dbReference type="RefSeq" id="WP_020741913.1">
    <property type="nucleotide sequence ID" value="NC_021658.1"/>
</dbReference>
<evidence type="ECO:0000313" key="3">
    <source>
        <dbReference type="Proteomes" id="UP000014803"/>
    </source>
</evidence>
<dbReference type="InterPro" id="IPR001466">
    <property type="entry name" value="Beta-lactam-related"/>
</dbReference>
<dbReference type="eggNOG" id="COG1680">
    <property type="taxonomic scope" value="Bacteria"/>
</dbReference>
<dbReference type="PANTHER" id="PTHR43283:SF3">
    <property type="entry name" value="BETA-LACTAMASE FAMILY PROTEIN (AFU_ORTHOLOGUE AFUA_5G07500)"/>
    <property type="match status" value="1"/>
</dbReference>
<organism evidence="2 3">
    <name type="scientific">Sorangium cellulosum So0157-2</name>
    <dbReference type="NCBI Taxonomy" id="1254432"/>
    <lineage>
        <taxon>Bacteria</taxon>
        <taxon>Pseudomonadati</taxon>
        <taxon>Myxococcota</taxon>
        <taxon>Polyangia</taxon>
        <taxon>Polyangiales</taxon>
        <taxon>Polyangiaceae</taxon>
        <taxon>Sorangium</taxon>
    </lineage>
</organism>
<evidence type="ECO:0000259" key="1">
    <source>
        <dbReference type="Pfam" id="PF00144"/>
    </source>
</evidence>
<dbReference type="KEGG" id="scu:SCE1572_50440"/>
<dbReference type="STRING" id="1254432.SCE1572_50440"/>
<feature type="domain" description="Beta-lactamase-related" evidence="1">
    <location>
        <begin position="8"/>
        <end position="380"/>
    </location>
</feature>
<dbReference type="InterPro" id="IPR050789">
    <property type="entry name" value="Diverse_Enzym_Activities"/>
</dbReference>
<dbReference type="EMBL" id="CP003969">
    <property type="protein sequence ID" value="AGP42008.1"/>
    <property type="molecule type" value="Genomic_DNA"/>
</dbReference>
<name>S4YGK9_SORCE</name>
<evidence type="ECO:0000313" key="2">
    <source>
        <dbReference type="EMBL" id="AGP42008.1"/>
    </source>
</evidence>
<dbReference type="AlphaFoldDB" id="S4YGK9"/>
<proteinExistence type="predicted"/>
<dbReference type="PATRIC" id="fig|1254432.3.peg.11376"/>
<dbReference type="PANTHER" id="PTHR43283">
    <property type="entry name" value="BETA-LACTAMASE-RELATED"/>
    <property type="match status" value="1"/>
</dbReference>
<dbReference type="SUPFAM" id="SSF56601">
    <property type="entry name" value="beta-lactamase/transpeptidase-like"/>
    <property type="match status" value="1"/>
</dbReference>
<accession>S4YGK9</accession>
<protein>
    <recommendedName>
        <fullName evidence="1">Beta-lactamase-related domain-containing protein</fullName>
    </recommendedName>
</protein>
<dbReference type="OrthoDB" id="9808046at2"/>
<dbReference type="InterPro" id="IPR012338">
    <property type="entry name" value="Beta-lactam/transpept-like"/>
</dbReference>
<gene>
    <name evidence="2" type="ORF">SCE1572_50440</name>
</gene>
<sequence length="408" mass="44061">MNGGDQIARAVGAIVDSGALANAATMVWRDGKVIQRASLGWRDLEAKLPLERDSLFRIASMTKPITSTAALMLFEEGRFALTDPIARWAPEFRDMRVLRSPTGPLDETDPAERPITFEDLLTHRSGLTYGALHRGPIARAYGEALGGDIDSHVAPDDWIARLAALPLLDQPGATLHYGHSTDLLGLLVARIEDAPLGDVLKRRIFDPLGMADTSFIVPREKRNRRVKIYGFDGSGRLSARLTCPGGSTVPERPDDMDYVSGGQGLWSTLDDYLAFARIFLGAGAVDGVRILQPETLALMTSNRLTEQQRATAEVGGMPLFQGGHGFGMGVAVVLDPKKAEPTVCGGRKGAVGWPGGFGGWWRADASDNSVLIFLAHNMVERDQLSRGIGLGVYEAITRFQALASADDR</sequence>
<dbReference type="Pfam" id="PF00144">
    <property type="entry name" value="Beta-lactamase"/>
    <property type="match status" value="1"/>
</dbReference>
<dbReference type="HOGENOM" id="CLU_020027_11_2_7"/>